<evidence type="ECO:0000313" key="1">
    <source>
        <dbReference type="Proteomes" id="UP000887578"/>
    </source>
</evidence>
<evidence type="ECO:0000313" key="2">
    <source>
        <dbReference type="WBParaSite" id="PDA_v2.g3149.t1"/>
    </source>
</evidence>
<name>A0A914QHI0_9BILA</name>
<dbReference type="AlphaFoldDB" id="A0A914QHI0"/>
<proteinExistence type="predicted"/>
<dbReference type="WBParaSite" id="PDA_v2.g3149.t1">
    <property type="protein sequence ID" value="PDA_v2.g3149.t1"/>
    <property type="gene ID" value="PDA_v2.g3149"/>
</dbReference>
<sequence>MVTVKVKCGIQRRLIIFTTAEKEMCYEYTCKNQIYCCFECRKQHKRITAITGYDDKKDEEYVKLINKEHFCEPIPYHPEKYTEIITLKKPGYKFFDNCSTLTRRILYIFHPNNRNLCYKYYWRTLTGKFYCHGCHVKKKDTTAEIFNENKENEFIRLLHTDHICEYINFEPEKYTSFYNFVTKPDFEIQTKIGNGNKKLIIFDKNDRSLCYIYYDCKKCFKCVKCHEKNKTVFAKLCQNSEGEEYIILSNAPHVCTPRKYIPQPKSIILQPPNIELILSKEGQKMLYVYTSNDRSQCYLFKPVRKNEDRLKCNGCSNLLKVRLRKRKSDEIVDGKVVHAYLFKEDNSADDYYVRMKADQKHLCKPQKTYVAKVPEPITIQSNEYFLFKQKHKNKELLYLGVYLKHDKKLCYKYWYDSKHKLFACGACHHSEGHVRVTAKLQQNSEGNEFILASGAKHICKPNKVSTIKQIKGITILEKSGLNFAENVKKNKSIKEEGILKPPNFELHRSVTGVKDGKLVVFKEDDKNLCYNYFFNKRDSSFLCLKCWKMKNRVRADLRIDEESGEKFVELGKNEHCCDPIKYEPEKELIEDSNFMVLNRESKTESAKLIVFTSPSKEFCYEYVLRKSRNIFSCYACEILKRNVSAQIHKNENGQEFVQTFKNEHICQPKIFKPEKYELKILPKSQFFLCTNSRGKANSKIIVFDQEKIGYCYEYYKTRNLFLCTKCLSKFKKHTTAKLSEDGEQLELASAQHLCKSIEFHPEKYEENVILSDEKFSLLHNTSGEPLSKLIIFDSDDKNFGYEYSYVKSQKQFYCRGCDTKDNKHVAAKLLTDGNGKCSIELKKQKHVCEARNLKEMNKIFEDGEFQLDENEIIVKHSKEKYCFYKFTFDNEFNAFCCIPCKSKDIFLEAKLCKDKNEKEFLILNGSHRCTPLRKKELFL</sequence>
<dbReference type="Proteomes" id="UP000887578">
    <property type="component" value="Unplaced"/>
</dbReference>
<organism evidence="1 2">
    <name type="scientific">Panagrolaimus davidi</name>
    <dbReference type="NCBI Taxonomy" id="227884"/>
    <lineage>
        <taxon>Eukaryota</taxon>
        <taxon>Metazoa</taxon>
        <taxon>Ecdysozoa</taxon>
        <taxon>Nematoda</taxon>
        <taxon>Chromadorea</taxon>
        <taxon>Rhabditida</taxon>
        <taxon>Tylenchina</taxon>
        <taxon>Panagrolaimomorpha</taxon>
        <taxon>Panagrolaimoidea</taxon>
        <taxon>Panagrolaimidae</taxon>
        <taxon>Panagrolaimus</taxon>
    </lineage>
</organism>
<accession>A0A914QHI0</accession>
<reference evidence="2" key="1">
    <citation type="submission" date="2022-11" db="UniProtKB">
        <authorList>
            <consortium name="WormBaseParasite"/>
        </authorList>
    </citation>
    <scope>IDENTIFICATION</scope>
</reference>
<protein>
    <submittedName>
        <fullName evidence="2">Uncharacterized protein</fullName>
    </submittedName>
</protein>
<keyword evidence="1" id="KW-1185">Reference proteome</keyword>